<accession>A0AA38HAF3</accession>
<feature type="compositionally biased region" description="Polar residues" evidence="3">
    <location>
        <begin position="60"/>
        <end position="74"/>
    </location>
</feature>
<feature type="compositionally biased region" description="Polar residues" evidence="3">
    <location>
        <begin position="164"/>
        <end position="187"/>
    </location>
</feature>
<reference evidence="5" key="1">
    <citation type="journal article" date="2022" name="G3 (Bethesda)">
        <title>High quality genome of the basidiomycete yeast Dioszegia hungarica PDD-24b-2 isolated from cloud water.</title>
        <authorList>
            <person name="Jarrige D."/>
            <person name="Haridas S."/>
            <person name="Bleykasten-Grosshans C."/>
            <person name="Joly M."/>
            <person name="Nadalig T."/>
            <person name="Sancelme M."/>
            <person name="Vuilleumier S."/>
            <person name="Grigoriev I.V."/>
            <person name="Amato P."/>
            <person name="Bringel F."/>
        </authorList>
    </citation>
    <scope>NUCLEOTIDE SEQUENCE</scope>
    <source>
        <strain evidence="5">PDD-24b-2</strain>
    </source>
</reference>
<feature type="compositionally biased region" description="Low complexity" evidence="3">
    <location>
        <begin position="312"/>
        <end position="328"/>
    </location>
</feature>
<feature type="compositionally biased region" description="Polar residues" evidence="3">
    <location>
        <begin position="237"/>
        <end position="272"/>
    </location>
</feature>
<feature type="compositionally biased region" description="Low complexity" evidence="3">
    <location>
        <begin position="129"/>
        <end position="147"/>
    </location>
</feature>
<dbReference type="PROSITE" id="PS50002">
    <property type="entry name" value="SH3"/>
    <property type="match status" value="1"/>
</dbReference>
<evidence type="ECO:0000259" key="4">
    <source>
        <dbReference type="PROSITE" id="PS50002"/>
    </source>
</evidence>
<gene>
    <name evidence="5" type="ORF">MKK02DRAFT_44128</name>
</gene>
<dbReference type="Gene3D" id="2.30.30.40">
    <property type="entry name" value="SH3 Domains"/>
    <property type="match status" value="1"/>
</dbReference>
<feature type="region of interest" description="Disordered" evidence="3">
    <location>
        <begin position="499"/>
        <end position="532"/>
    </location>
</feature>
<evidence type="ECO:0000256" key="2">
    <source>
        <dbReference type="PROSITE-ProRule" id="PRU00192"/>
    </source>
</evidence>
<feature type="region of interest" description="Disordered" evidence="3">
    <location>
        <begin position="309"/>
        <end position="344"/>
    </location>
</feature>
<feature type="compositionally biased region" description="Low complexity" evidence="3">
    <location>
        <begin position="38"/>
        <end position="58"/>
    </location>
</feature>
<evidence type="ECO:0000313" key="5">
    <source>
        <dbReference type="EMBL" id="KAI9635439.1"/>
    </source>
</evidence>
<proteinExistence type="predicted"/>
<feature type="compositionally biased region" description="Gly residues" evidence="3">
    <location>
        <begin position="192"/>
        <end position="202"/>
    </location>
</feature>
<dbReference type="RefSeq" id="XP_052945216.1">
    <property type="nucleotide sequence ID" value="XM_053092787.1"/>
</dbReference>
<dbReference type="GeneID" id="77731992"/>
<feature type="compositionally biased region" description="Gly residues" evidence="3">
    <location>
        <begin position="148"/>
        <end position="157"/>
    </location>
</feature>
<evidence type="ECO:0000313" key="6">
    <source>
        <dbReference type="Proteomes" id="UP001164286"/>
    </source>
</evidence>
<dbReference type="Proteomes" id="UP001164286">
    <property type="component" value="Unassembled WGS sequence"/>
</dbReference>
<feature type="compositionally biased region" description="Basic and acidic residues" evidence="3">
    <location>
        <begin position="10"/>
        <end position="33"/>
    </location>
</feature>
<feature type="compositionally biased region" description="Low complexity" evidence="3">
    <location>
        <begin position="211"/>
        <end position="229"/>
    </location>
</feature>
<feature type="compositionally biased region" description="Acidic residues" evidence="3">
    <location>
        <begin position="398"/>
        <end position="414"/>
    </location>
</feature>
<name>A0AA38HAF3_9TREE</name>
<feature type="compositionally biased region" description="Acidic residues" evidence="3">
    <location>
        <begin position="516"/>
        <end position="525"/>
    </location>
</feature>
<dbReference type="EMBL" id="JAKWFO010000005">
    <property type="protein sequence ID" value="KAI9635439.1"/>
    <property type="molecule type" value="Genomic_DNA"/>
</dbReference>
<evidence type="ECO:0000256" key="1">
    <source>
        <dbReference type="ARBA" id="ARBA00022443"/>
    </source>
</evidence>
<keyword evidence="1 2" id="KW-0728">SH3 domain</keyword>
<dbReference type="SUPFAM" id="SSF50044">
    <property type="entry name" value="SH3-domain"/>
    <property type="match status" value="1"/>
</dbReference>
<evidence type="ECO:0000256" key="3">
    <source>
        <dbReference type="SAM" id="MobiDB-lite"/>
    </source>
</evidence>
<dbReference type="InterPro" id="IPR001452">
    <property type="entry name" value="SH3_domain"/>
</dbReference>
<feature type="compositionally biased region" description="Basic and acidic residues" evidence="3">
    <location>
        <begin position="329"/>
        <end position="344"/>
    </location>
</feature>
<feature type="region of interest" description="Disordered" evidence="3">
    <location>
        <begin position="359"/>
        <end position="415"/>
    </location>
</feature>
<comment type="caution">
    <text evidence="5">The sequence shown here is derived from an EMBL/GenBank/DDBJ whole genome shotgun (WGS) entry which is preliminary data.</text>
</comment>
<sequence length="532" mass="54761">MAQAAVEAMPGEKPEVVAHTGKNEQEALPRKVAEMLTSEESSIPTATSTSATSSEPATLPLTQSSLNPLASSTSIPPPSNSADLSGGTPKLARRSSQFHSSRPAPPSPVPSRRASQINSPALSHRDRASSTSSSAGHGNLGASSSSSGGAGSSGGLGRKLSLSQTNQSAGLSSRNSIAKNRPRSSLGTAMYTGGGDDGGITGLGLKEKQISHSAPSPSPSQPSALAQSSGTEPPASAGSTLSPKASSAFSTTIAHNESSTADSTSISPTSLPASPEASRKPSITPLVIRDYAFPASDDRYHGIRLPIPAAESSSSSRLSSFLASTVSQSDRRSSSAGENKRDKEKGWSFSMLNWRGFMGRKSRSNSRSDFASSGPAEDGSAIADAESEPDITATGGGAEDDYAFESSSEDDEEPYGLYRAAYAFEAEGEHEISLEEGEVVEVKGRGGGEGWVIAVKLKKKDGAGATDEGGGEGKDMVEGLVPEGYLEKVDEEEVRTGLIHAGYHSGQRRTVAPDGISEEPEETSDLETGAGR</sequence>
<dbReference type="SMART" id="SM00326">
    <property type="entry name" value="SH3"/>
    <property type="match status" value="1"/>
</dbReference>
<dbReference type="InterPro" id="IPR036028">
    <property type="entry name" value="SH3-like_dom_sf"/>
</dbReference>
<feature type="domain" description="SH3" evidence="4">
    <location>
        <begin position="413"/>
        <end position="491"/>
    </location>
</feature>
<dbReference type="AlphaFoldDB" id="A0AA38HAF3"/>
<organism evidence="5 6">
    <name type="scientific">Dioszegia hungarica</name>
    <dbReference type="NCBI Taxonomy" id="4972"/>
    <lineage>
        <taxon>Eukaryota</taxon>
        <taxon>Fungi</taxon>
        <taxon>Dikarya</taxon>
        <taxon>Basidiomycota</taxon>
        <taxon>Agaricomycotina</taxon>
        <taxon>Tremellomycetes</taxon>
        <taxon>Tremellales</taxon>
        <taxon>Bulleribasidiaceae</taxon>
        <taxon>Dioszegia</taxon>
    </lineage>
</organism>
<protein>
    <recommendedName>
        <fullName evidence="4">SH3 domain-containing protein</fullName>
    </recommendedName>
</protein>
<feature type="region of interest" description="Disordered" evidence="3">
    <location>
        <begin position="1"/>
        <end position="286"/>
    </location>
</feature>
<keyword evidence="6" id="KW-1185">Reference proteome</keyword>